<name>A0A9W8JKP2_9AGAR</name>
<feature type="non-terminal residue" evidence="7">
    <location>
        <position position="1007"/>
    </location>
</feature>
<evidence type="ECO:0000256" key="3">
    <source>
        <dbReference type="ARBA" id="ARBA00022991"/>
    </source>
</evidence>
<reference evidence="7" key="1">
    <citation type="submission" date="2022-06" db="EMBL/GenBank/DDBJ databases">
        <title>Genome Sequence of Candolleomyces eurysporus.</title>
        <authorList>
            <person name="Buettner E."/>
        </authorList>
    </citation>
    <scope>NUCLEOTIDE SEQUENCE</scope>
    <source>
        <strain evidence="7">VTCC 930004</strain>
    </source>
</reference>
<sequence length="1007" mass="109311">MASEAYYPSSSSPSSYNVSPPFAYVDQPPQPPNRHQPEEEFSAADVGPVHFQMPDFLYATAPALASGGGAEVLPAGMLNQTNWLVNNGFSPAVNHGKQKQIEVWHDSPTYNAVDELPPSRGAFDFDEMPVRHIQSAAVQLSVPSPTHPGATSAGPLFSPFQLDQFMSQHQAQSQSDGQQQQQRPPFATKPSPSAIPDLVPAATRFPLPLPSLTTAPAGIIQPVYYSATGFDILSILARVYSRPYPRIKLGPVDLTCSFVVVDVRRHDNPIVYCSPSFCKLTGYDEREVLGRNCRFLQSSRGVMEQGGEREDEETRVAVRYLKKCLVADKECQTTIVNYRKDGTPFRNLLTVIPIPGGVSGNGTAAGGEGGEGLEGEQDVVFHVGFQVDLTEQPKVIFENMKQGSYLVDHYPPSMHPGHHPGASTSNGIRQAGQQTLASRDRKNGQNFPQVLMSKELKRLLSIPAFLKAIPITTKTNIPVPNPSSGSSSSALTTGTAVDTNELLRTYGGNNPIHMILLELGPDFVHVVSLKGSFLYVAPSVRRVLGYEPEELVGASFADLAHPEDLVPLMRELKESSTSSNLGANSGPTGGVVPGTALTSVLGEPGISTAGQQHGSLPRNVSLMFRAKAKNGTYVWVESRGRLHVEPGKGRKAIILTGRAREMGNRPRRYPQSSDGSTTVVDPTTNGEVEDVVVRQEFWGVVSTSMVVMNVGSGIRDVLGFSPEEFTGKKFEKLLMEPSALLKSHFKSLGKVGEGEYDAKWASVKVRMKLQEGFVPLTRLYGTTVDGGAGGEDGEHERSVEVVVNVFRMQRDPAIRHVTQLPGGISPAHLIYQVRVASAEVHDFLPTSPIPSSSAESPSSSLSYYHPHSSTSPSSSSPSHSATSPSTSSTTAPPTSGENTPAPVDIKSNLFEALDISKGSSWQYELQQLKYGNQKLREEVLALTAAIRAKKAREQREAQRVREEAAVEQQRELEARVHRQRVMAMHNSNYNIVNTHTTRRCTTTQVSV</sequence>
<dbReference type="PANTHER" id="PTHR47429:SF7">
    <property type="entry name" value="GATA-FACTOR"/>
    <property type="match status" value="1"/>
</dbReference>
<dbReference type="Pfam" id="PF13426">
    <property type="entry name" value="PAS_9"/>
    <property type="match status" value="1"/>
</dbReference>
<feature type="compositionally biased region" description="Low complexity" evidence="5">
    <location>
        <begin position="167"/>
        <end position="182"/>
    </location>
</feature>
<dbReference type="PANTHER" id="PTHR47429">
    <property type="entry name" value="PROTEIN TWIN LOV 1"/>
    <property type="match status" value="1"/>
</dbReference>
<gene>
    <name evidence="7" type="ORF">H1R20_g598</name>
</gene>
<keyword evidence="4" id="KW-0175">Coiled coil</keyword>
<keyword evidence="2" id="KW-0288">FMN</keyword>
<feature type="region of interest" description="Disordered" evidence="5">
    <location>
        <begin position="663"/>
        <end position="683"/>
    </location>
</feature>
<feature type="domain" description="PAS" evidence="6">
    <location>
        <begin position="516"/>
        <end position="579"/>
    </location>
</feature>
<keyword evidence="3" id="KW-0157">Chromophore</keyword>
<dbReference type="EMBL" id="JANBPK010000050">
    <property type="protein sequence ID" value="KAJ2936496.1"/>
    <property type="molecule type" value="Genomic_DNA"/>
</dbReference>
<evidence type="ECO:0000313" key="8">
    <source>
        <dbReference type="Proteomes" id="UP001140091"/>
    </source>
</evidence>
<dbReference type="AlphaFoldDB" id="A0A9W8JKP2"/>
<dbReference type="GO" id="GO:0005634">
    <property type="term" value="C:nucleus"/>
    <property type="evidence" value="ECO:0007669"/>
    <property type="project" value="TreeGrafter"/>
</dbReference>
<evidence type="ECO:0000256" key="2">
    <source>
        <dbReference type="ARBA" id="ARBA00022643"/>
    </source>
</evidence>
<dbReference type="Pfam" id="PF08447">
    <property type="entry name" value="PAS_3"/>
    <property type="match status" value="1"/>
</dbReference>
<evidence type="ECO:0000256" key="5">
    <source>
        <dbReference type="SAM" id="MobiDB-lite"/>
    </source>
</evidence>
<comment type="caution">
    <text evidence="7">The sequence shown here is derived from an EMBL/GenBank/DDBJ whole genome shotgun (WGS) entry which is preliminary data.</text>
</comment>
<keyword evidence="1" id="KW-0285">Flavoprotein</keyword>
<feature type="region of interest" description="Disordered" evidence="5">
    <location>
        <begin position="414"/>
        <end position="445"/>
    </location>
</feature>
<dbReference type="InterPro" id="IPR000014">
    <property type="entry name" value="PAS"/>
</dbReference>
<dbReference type="InterPro" id="IPR035965">
    <property type="entry name" value="PAS-like_dom_sf"/>
</dbReference>
<feature type="compositionally biased region" description="Low complexity" evidence="5">
    <location>
        <begin position="1"/>
        <end position="21"/>
    </location>
</feature>
<feature type="domain" description="PAS" evidence="6">
    <location>
        <begin position="267"/>
        <end position="292"/>
    </location>
</feature>
<dbReference type="OrthoDB" id="447251at2759"/>
<evidence type="ECO:0000256" key="4">
    <source>
        <dbReference type="SAM" id="Coils"/>
    </source>
</evidence>
<accession>A0A9W8JKP2</accession>
<feature type="compositionally biased region" description="Low complexity" evidence="5">
    <location>
        <begin position="848"/>
        <end position="895"/>
    </location>
</feature>
<feature type="compositionally biased region" description="Polar residues" evidence="5">
    <location>
        <begin position="670"/>
        <end position="683"/>
    </location>
</feature>
<evidence type="ECO:0000256" key="1">
    <source>
        <dbReference type="ARBA" id="ARBA00022630"/>
    </source>
</evidence>
<dbReference type="Proteomes" id="UP001140091">
    <property type="component" value="Unassembled WGS sequence"/>
</dbReference>
<dbReference type="InterPro" id="IPR013655">
    <property type="entry name" value="PAS_fold_3"/>
</dbReference>
<feature type="compositionally biased region" description="Polar residues" evidence="5">
    <location>
        <begin position="422"/>
        <end position="437"/>
    </location>
</feature>
<protein>
    <recommendedName>
        <fullName evidence="6">PAS domain-containing protein</fullName>
    </recommendedName>
</protein>
<feature type="region of interest" description="Disordered" evidence="5">
    <location>
        <begin position="1"/>
        <end position="41"/>
    </location>
</feature>
<evidence type="ECO:0000313" key="7">
    <source>
        <dbReference type="EMBL" id="KAJ2936496.1"/>
    </source>
</evidence>
<feature type="region of interest" description="Disordered" evidence="5">
    <location>
        <begin position="167"/>
        <end position="193"/>
    </location>
</feature>
<feature type="coiled-coil region" evidence="4">
    <location>
        <begin position="932"/>
        <end position="970"/>
    </location>
</feature>
<organism evidence="7 8">
    <name type="scientific">Candolleomyces eurysporus</name>
    <dbReference type="NCBI Taxonomy" id="2828524"/>
    <lineage>
        <taxon>Eukaryota</taxon>
        <taxon>Fungi</taxon>
        <taxon>Dikarya</taxon>
        <taxon>Basidiomycota</taxon>
        <taxon>Agaricomycotina</taxon>
        <taxon>Agaricomycetes</taxon>
        <taxon>Agaricomycetidae</taxon>
        <taxon>Agaricales</taxon>
        <taxon>Agaricineae</taxon>
        <taxon>Psathyrellaceae</taxon>
        <taxon>Candolleomyces</taxon>
    </lineage>
</organism>
<evidence type="ECO:0000259" key="6">
    <source>
        <dbReference type="PROSITE" id="PS50112"/>
    </source>
</evidence>
<dbReference type="SUPFAM" id="SSF55785">
    <property type="entry name" value="PYP-like sensor domain (PAS domain)"/>
    <property type="match status" value="2"/>
</dbReference>
<dbReference type="PROSITE" id="PS50112">
    <property type="entry name" value="PAS"/>
    <property type="match status" value="2"/>
</dbReference>
<dbReference type="CDD" id="cd00130">
    <property type="entry name" value="PAS"/>
    <property type="match status" value="2"/>
</dbReference>
<keyword evidence="8" id="KW-1185">Reference proteome</keyword>
<feature type="region of interest" description="Disordered" evidence="5">
    <location>
        <begin position="848"/>
        <end position="903"/>
    </location>
</feature>
<dbReference type="SMART" id="SM00091">
    <property type="entry name" value="PAS"/>
    <property type="match status" value="2"/>
</dbReference>
<dbReference type="Gene3D" id="3.30.450.20">
    <property type="entry name" value="PAS domain"/>
    <property type="match status" value="2"/>
</dbReference>
<dbReference type="NCBIfam" id="TIGR00229">
    <property type="entry name" value="sensory_box"/>
    <property type="match status" value="1"/>
</dbReference>
<proteinExistence type="predicted"/>